<reference evidence="2" key="2">
    <citation type="submission" date="2025-08" db="UniProtKB">
        <authorList>
            <consortium name="RefSeq"/>
        </authorList>
    </citation>
    <scope>IDENTIFICATION</scope>
    <source>
        <tissue evidence="2">Leaf</tissue>
    </source>
</reference>
<dbReference type="RefSeq" id="XP_075080569.1">
    <property type="nucleotide sequence ID" value="XM_075224468.1"/>
</dbReference>
<protein>
    <submittedName>
        <fullName evidence="2">Uncharacterized protein LOC142166057</fullName>
    </submittedName>
</protein>
<gene>
    <name evidence="2" type="primary">LOC142166057</name>
</gene>
<organism evidence="1 2">
    <name type="scientific">Nicotiana tabacum</name>
    <name type="common">Common tobacco</name>
    <dbReference type="NCBI Taxonomy" id="4097"/>
    <lineage>
        <taxon>Eukaryota</taxon>
        <taxon>Viridiplantae</taxon>
        <taxon>Streptophyta</taxon>
        <taxon>Embryophyta</taxon>
        <taxon>Tracheophyta</taxon>
        <taxon>Spermatophyta</taxon>
        <taxon>Magnoliopsida</taxon>
        <taxon>eudicotyledons</taxon>
        <taxon>Gunneridae</taxon>
        <taxon>Pentapetalae</taxon>
        <taxon>asterids</taxon>
        <taxon>lamiids</taxon>
        <taxon>Solanales</taxon>
        <taxon>Solanaceae</taxon>
        <taxon>Nicotianoideae</taxon>
        <taxon>Nicotianeae</taxon>
        <taxon>Nicotiana</taxon>
    </lineage>
</organism>
<evidence type="ECO:0000313" key="2">
    <source>
        <dbReference type="RefSeq" id="XP_075080569.1"/>
    </source>
</evidence>
<keyword evidence="1" id="KW-1185">Reference proteome</keyword>
<name>A0AC58S6J6_TOBAC</name>
<evidence type="ECO:0000313" key="1">
    <source>
        <dbReference type="Proteomes" id="UP000790787"/>
    </source>
</evidence>
<accession>A0AC58S6J6</accession>
<sequence length="419" mass="47267">MTVHLEALDLWEAVEEDYEVTPLGNNPTINQIKIHKEKKKRKAKPKTCLFSAVSHSILTRIMQMQSAAAISNKVRLFGKEFNDERIVQKILVTLPEKYEATISSLENSKDLSSITLAELVKALQALEQRRIMRKENVKCNKYGQLGHVERVCKSQPQCEEANTAANQHQEEQLFIATCFASNSSSESWLIDSGCTNHMSNDQELFQELDRYVIGKVRIGNGDLLDAKGRGIVVIESLTDKACLIKDADNKELSKIKTRGKSVFFEPSGGGTSCNCPAKRDKLDKNAEPGSVVGYNNISKAYRIYQPQNDKVVVSRDVKFLENDTWNWKDGEKQNNLECLDEDVDDVPVRGTRPLSDICQRCNVAILEPVGFPEAAKDEKWRTTMQEELKMIEKNNTYNAKLNPDGSVITQESYWSQVGL</sequence>
<proteinExistence type="predicted"/>
<reference evidence="1" key="1">
    <citation type="journal article" date="2014" name="Nat. Commun.">
        <title>The tobacco genome sequence and its comparison with those of tomato and potato.</title>
        <authorList>
            <person name="Sierro N."/>
            <person name="Battey J.N."/>
            <person name="Ouadi S."/>
            <person name="Bakaher N."/>
            <person name="Bovet L."/>
            <person name="Willig A."/>
            <person name="Goepfert S."/>
            <person name="Peitsch M.C."/>
            <person name="Ivanov N.V."/>
        </authorList>
    </citation>
    <scope>NUCLEOTIDE SEQUENCE [LARGE SCALE GENOMIC DNA]</scope>
</reference>
<dbReference type="Proteomes" id="UP000790787">
    <property type="component" value="Chromosome 11"/>
</dbReference>